<dbReference type="GO" id="GO:0042816">
    <property type="term" value="P:vitamin B6 metabolic process"/>
    <property type="evidence" value="ECO:0007669"/>
    <property type="project" value="Ensembl"/>
</dbReference>
<dbReference type="InterPro" id="IPR001608">
    <property type="entry name" value="Ala_racemase_N"/>
</dbReference>
<feature type="region of interest" description="Disordered" evidence="3">
    <location>
        <begin position="267"/>
        <end position="304"/>
    </location>
</feature>
<comment type="similarity">
    <text evidence="2">Belongs to the pyridoxal phosphate-binding protein YggS/PROSC family.</text>
</comment>
<dbReference type="NCBIfam" id="TIGR00044">
    <property type="entry name" value="YggS family pyridoxal phosphate-dependent enzyme"/>
    <property type="match status" value="1"/>
</dbReference>
<dbReference type="GO" id="GO:0030170">
    <property type="term" value="F:pyridoxal phosphate binding"/>
    <property type="evidence" value="ECO:0007669"/>
    <property type="project" value="InterPro"/>
</dbReference>
<dbReference type="GeneTree" id="ENSGT00390000004928"/>
<evidence type="ECO:0000259" key="4">
    <source>
        <dbReference type="Pfam" id="PF01168"/>
    </source>
</evidence>
<evidence type="ECO:0000256" key="2">
    <source>
        <dbReference type="RuleBase" id="RU004514"/>
    </source>
</evidence>
<organism evidence="5 6">
    <name type="scientific">Gasterosteus aculeatus aculeatus</name>
    <name type="common">three-spined stickleback</name>
    <dbReference type="NCBI Taxonomy" id="481459"/>
    <lineage>
        <taxon>Eukaryota</taxon>
        <taxon>Metazoa</taxon>
        <taxon>Chordata</taxon>
        <taxon>Craniata</taxon>
        <taxon>Vertebrata</taxon>
        <taxon>Euteleostomi</taxon>
        <taxon>Actinopterygii</taxon>
        <taxon>Neopterygii</taxon>
        <taxon>Teleostei</taxon>
        <taxon>Neoteleostei</taxon>
        <taxon>Acanthomorphata</taxon>
        <taxon>Eupercaria</taxon>
        <taxon>Perciformes</taxon>
        <taxon>Cottioidei</taxon>
        <taxon>Gasterosteales</taxon>
        <taxon>Gasterosteidae</taxon>
        <taxon>Gasterosteus</taxon>
    </lineage>
</organism>
<protein>
    <submittedName>
        <fullName evidence="5">Pyridoxal phosphate binding protein</fullName>
    </submittedName>
</protein>
<reference evidence="5" key="3">
    <citation type="submission" date="2025-09" db="UniProtKB">
        <authorList>
            <consortium name="Ensembl"/>
        </authorList>
    </citation>
    <scope>IDENTIFICATION</scope>
</reference>
<dbReference type="PANTHER" id="PTHR10146:SF14">
    <property type="entry name" value="PYRIDOXAL PHOSPHATE HOMEOSTASIS PROTEIN"/>
    <property type="match status" value="1"/>
</dbReference>
<dbReference type="Gene3D" id="3.20.20.10">
    <property type="entry name" value="Alanine racemase"/>
    <property type="match status" value="1"/>
</dbReference>
<accession>G3PIM2</accession>
<dbReference type="PANTHER" id="PTHR10146">
    <property type="entry name" value="PROLINE SYNTHETASE CO-TRANSCRIBED BACTERIAL HOMOLOG PROTEIN"/>
    <property type="match status" value="1"/>
</dbReference>
<evidence type="ECO:0000256" key="3">
    <source>
        <dbReference type="SAM" id="MobiDB-lite"/>
    </source>
</evidence>
<dbReference type="SUPFAM" id="SSF51419">
    <property type="entry name" value="PLP-binding barrel"/>
    <property type="match status" value="1"/>
</dbReference>
<keyword evidence="1" id="KW-0663">Pyridoxal phosphate</keyword>
<sequence>RAHVVIADAFLYVWFGSSSYVESRNVGGGWQGATVGSGSGEPGGGSAAQDAARRAAAPRRRQQDQAPGDGGGGLQTRTAQLRGELCQRAGGQSFGPSDSCPEIQWHFIGHLQKKNVNNLLSVPNLLLVETVDSAGLADKVNSSWQRVRGAGAQRLKVMVQLNTSGEQSKHGLPPEETVATVKHIVSKCSALHFLGLMTIGRYGYDLSLGPNPDFQMLLARRQEVCDGLKLPLEDVELSMGMSTDFEHAIEVGSTNVRVGSIIFGNREYPNSAGNTPNPSPAPSPEKTSKKVSDAAANKMQHLTV</sequence>
<dbReference type="OMA" id="DWFHTVD"/>
<dbReference type="Proteomes" id="UP000007635">
    <property type="component" value="Chromosome XII"/>
</dbReference>
<evidence type="ECO:0000313" key="6">
    <source>
        <dbReference type="Proteomes" id="UP000007635"/>
    </source>
</evidence>
<dbReference type="AlphaFoldDB" id="G3PIM2"/>
<dbReference type="InParanoid" id="G3PIM2"/>
<dbReference type="Pfam" id="PF01168">
    <property type="entry name" value="Ala_racemase_N"/>
    <property type="match status" value="1"/>
</dbReference>
<dbReference type="InterPro" id="IPR011078">
    <property type="entry name" value="PyrdxlP_homeostasis"/>
</dbReference>
<feature type="compositionally biased region" description="Gly residues" evidence="3">
    <location>
        <begin position="32"/>
        <end position="46"/>
    </location>
</feature>
<feature type="domain" description="Alanine racemase N-terminal" evidence="4">
    <location>
        <begin position="126"/>
        <end position="265"/>
    </location>
</feature>
<dbReference type="InterPro" id="IPR029066">
    <property type="entry name" value="PLP-binding_barrel"/>
</dbReference>
<dbReference type="Bgee" id="ENSGACG00000013198">
    <property type="expression patterns" value="Expressed in muscle tissue and 13 other cell types or tissues"/>
</dbReference>
<reference evidence="5" key="2">
    <citation type="submission" date="2025-08" db="UniProtKB">
        <authorList>
            <consortium name="Ensembl"/>
        </authorList>
    </citation>
    <scope>IDENTIFICATION</scope>
</reference>
<dbReference type="STRING" id="69293.ENSGACP00000017450"/>
<name>G3PIM2_GASAC</name>
<dbReference type="Ensembl" id="ENSGACT00000017484.2">
    <property type="protein sequence ID" value="ENSGACP00000017450.2"/>
    <property type="gene ID" value="ENSGACG00000013198.2"/>
</dbReference>
<reference evidence="5 6" key="1">
    <citation type="journal article" date="2021" name="G3 (Bethesda)">
        <title>Improved contiguity of the threespine stickleback genome using long-read sequencing.</title>
        <authorList>
            <person name="Nath S."/>
            <person name="Shaw D.E."/>
            <person name="White M.A."/>
        </authorList>
    </citation>
    <scope>NUCLEOTIDE SEQUENCE [LARGE SCALE GENOMIC DNA]</scope>
    <source>
        <strain evidence="5 6">Lake Benthic</strain>
    </source>
</reference>
<keyword evidence="6" id="KW-1185">Reference proteome</keyword>
<dbReference type="FunCoup" id="G3PIM2">
    <property type="interactions" value="1163"/>
</dbReference>
<evidence type="ECO:0000313" key="5">
    <source>
        <dbReference type="Ensembl" id="ENSGACP00000017450.2"/>
    </source>
</evidence>
<proteinExistence type="inferred from homology"/>
<feature type="region of interest" description="Disordered" evidence="3">
    <location>
        <begin position="32"/>
        <end position="76"/>
    </location>
</feature>
<dbReference type="PROSITE" id="PS01211">
    <property type="entry name" value="UPF0001"/>
    <property type="match status" value="1"/>
</dbReference>
<dbReference type="eggNOG" id="KOG3157">
    <property type="taxonomic scope" value="Eukaryota"/>
</dbReference>
<evidence type="ECO:0000256" key="1">
    <source>
        <dbReference type="ARBA" id="ARBA00022898"/>
    </source>
</evidence>